<feature type="region of interest" description="Disordered" evidence="2">
    <location>
        <begin position="225"/>
        <end position="304"/>
    </location>
</feature>
<feature type="region of interest" description="Disordered" evidence="2">
    <location>
        <begin position="321"/>
        <end position="340"/>
    </location>
</feature>
<reference evidence="5" key="1">
    <citation type="journal article" date="2019" name="Nat. Commun.">
        <title>The genome of broomcorn millet.</title>
        <authorList>
            <person name="Zou C."/>
            <person name="Miki D."/>
            <person name="Li D."/>
            <person name="Tang Q."/>
            <person name="Xiao L."/>
            <person name="Rajput S."/>
            <person name="Deng P."/>
            <person name="Jia W."/>
            <person name="Huang R."/>
            <person name="Zhang M."/>
            <person name="Sun Y."/>
            <person name="Hu J."/>
            <person name="Fu X."/>
            <person name="Schnable P.S."/>
            <person name="Li F."/>
            <person name="Zhang H."/>
            <person name="Feng B."/>
            <person name="Zhu X."/>
            <person name="Liu R."/>
            <person name="Schnable J.C."/>
            <person name="Zhu J.-K."/>
            <person name="Zhang H."/>
        </authorList>
    </citation>
    <scope>NUCLEOTIDE SEQUENCE [LARGE SCALE GENOMIC DNA]</scope>
</reference>
<dbReference type="Pfam" id="PF14223">
    <property type="entry name" value="Retrotran_gag_2"/>
    <property type="match status" value="1"/>
</dbReference>
<dbReference type="PROSITE" id="PS50994">
    <property type="entry name" value="INTEGRASE"/>
    <property type="match status" value="1"/>
</dbReference>
<feature type="compositionally biased region" description="Pro residues" evidence="2">
    <location>
        <begin position="866"/>
        <end position="879"/>
    </location>
</feature>
<keyword evidence="1" id="KW-0378">Hydrolase</keyword>
<feature type="region of interest" description="Disordered" evidence="2">
    <location>
        <begin position="818"/>
        <end position="838"/>
    </location>
</feature>
<dbReference type="PANTHER" id="PTHR42648:SF26">
    <property type="entry name" value="INTEGRASE CATALYTIC DOMAIN-CONTAINING PROTEIN"/>
    <property type="match status" value="1"/>
</dbReference>
<dbReference type="InterPro" id="IPR039537">
    <property type="entry name" value="Retrotran_Ty1/copia-like"/>
</dbReference>
<dbReference type="GO" id="GO:0003676">
    <property type="term" value="F:nucleic acid binding"/>
    <property type="evidence" value="ECO:0007669"/>
    <property type="project" value="InterPro"/>
</dbReference>
<dbReference type="GO" id="GO:0015074">
    <property type="term" value="P:DNA integration"/>
    <property type="evidence" value="ECO:0007669"/>
    <property type="project" value="InterPro"/>
</dbReference>
<sequence>MTLSSTSSTTTGALGSQSSGTMGDSLAAPLFAAYASVNVKQHVPLALSLERPNYSKWKAFFTALCGKYGLLGHIDGTEATRPADPLWSQPDACIRGWMYGSVDDAVLNLAMEPDQDARALYVSIEALFQANKESRVVVLEQEFHNLSQGDLSIDAYAQRMKRTADALREVGHTVSPTQLVLNLLRGLNSRFATTADIIANSSPLPDFRSATNMLRVKELRLGTESNEASASALAASTPPPPHLPSHRSTSSAPTNRGGGGKGKGGKGKGGRGGIGSNGSSGGGRNQQHGGGFGRQGGGRQASLPAGPWAYYNPWAVQWPPPQQQPWGAPPMPPPQAHTAFAPPQFSTAGGPPASGPPASWDPTSLIAALNQMAVQGGSAPWVMDSGATSHMSPNDGILLSHLPSPPSSITVGNGQSIPILSRGTSLIQIVDRSFHLDNVLVAPQLTRNLLSVRQFTCDNNCSIEFDASGFSVKDLQTKTVLLRCNSNGDLYTIPHRMPPRCHVAVVSPELWHSRLGHPAPAVITNLNKLSAIHCNKAARRLCHACQLGKHARLSFTSSVSSTSAPFELVHCDVWTSPISSVSGYKFYLVLVDDYTHFCWMFPLRHKSGVHEHIVQFVAYAHTQFSFPVCCFQADNGTEFINNASATFLASRGILLRTSCPYTSAQNGKAERMLRTLNNTVRTLLFHAAMPPSYWVEALSTAVFLINRQPSSSIRNSIPYHLLHRKMPDYSILRVFGCLCYPNLSATTPHKLSPRSAAYVFLGYPPSQKGYRCLDLSTRKIIISRHVVFDETHFPFAASKLRPDSLDFLLQEILPAPVPPTSDVRNSRASVAPASDDAGDPVGLDPAILWHGAAHWLPQAPRQATAPAPPPPAGVVPPAPVRQRFGIHYSRRQHPAPTPQPTPEVP</sequence>
<comment type="caution">
    <text evidence="4">The sequence shown here is derived from an EMBL/GenBank/DDBJ whole genome shotgun (WGS) entry which is preliminary data.</text>
</comment>
<dbReference type="Pfam" id="PF22936">
    <property type="entry name" value="Pol_BBD"/>
    <property type="match status" value="1"/>
</dbReference>
<keyword evidence="1" id="KW-0645">Protease</keyword>
<dbReference type="GO" id="GO:0008233">
    <property type="term" value="F:peptidase activity"/>
    <property type="evidence" value="ECO:0007669"/>
    <property type="project" value="UniProtKB-KW"/>
</dbReference>
<evidence type="ECO:0000259" key="3">
    <source>
        <dbReference type="PROSITE" id="PS50994"/>
    </source>
</evidence>
<keyword evidence="5" id="KW-1185">Reference proteome</keyword>
<dbReference type="Gene3D" id="3.30.420.10">
    <property type="entry name" value="Ribonuclease H-like superfamily/Ribonuclease H"/>
    <property type="match status" value="1"/>
</dbReference>
<evidence type="ECO:0000313" key="5">
    <source>
        <dbReference type="Proteomes" id="UP000275267"/>
    </source>
</evidence>
<dbReference type="SUPFAM" id="SSF53098">
    <property type="entry name" value="Ribonuclease H-like"/>
    <property type="match status" value="1"/>
</dbReference>
<dbReference type="GO" id="GO:0006508">
    <property type="term" value="P:proteolysis"/>
    <property type="evidence" value="ECO:0007669"/>
    <property type="project" value="UniProtKB-KW"/>
</dbReference>
<organism evidence="4 5">
    <name type="scientific">Panicum miliaceum</name>
    <name type="common">Proso millet</name>
    <name type="synonym">Broomcorn millet</name>
    <dbReference type="NCBI Taxonomy" id="4540"/>
    <lineage>
        <taxon>Eukaryota</taxon>
        <taxon>Viridiplantae</taxon>
        <taxon>Streptophyta</taxon>
        <taxon>Embryophyta</taxon>
        <taxon>Tracheophyta</taxon>
        <taxon>Spermatophyta</taxon>
        <taxon>Magnoliopsida</taxon>
        <taxon>Liliopsida</taxon>
        <taxon>Poales</taxon>
        <taxon>Poaceae</taxon>
        <taxon>PACMAD clade</taxon>
        <taxon>Panicoideae</taxon>
        <taxon>Panicodae</taxon>
        <taxon>Paniceae</taxon>
        <taxon>Panicinae</taxon>
        <taxon>Panicum</taxon>
        <taxon>Panicum sect. Panicum</taxon>
    </lineage>
</organism>
<feature type="compositionally biased region" description="Gly residues" evidence="2">
    <location>
        <begin position="270"/>
        <end position="299"/>
    </location>
</feature>
<dbReference type="PANTHER" id="PTHR42648">
    <property type="entry name" value="TRANSPOSASE, PUTATIVE-RELATED"/>
    <property type="match status" value="1"/>
</dbReference>
<dbReference type="Pfam" id="PF25597">
    <property type="entry name" value="SH3_retrovirus"/>
    <property type="match status" value="1"/>
</dbReference>
<dbReference type="AlphaFoldDB" id="A0A3L6PHX1"/>
<evidence type="ECO:0000313" key="4">
    <source>
        <dbReference type="EMBL" id="RLM57903.1"/>
    </source>
</evidence>
<dbReference type="InterPro" id="IPR012337">
    <property type="entry name" value="RNaseH-like_sf"/>
</dbReference>
<name>A0A3L6PHX1_PANMI</name>
<dbReference type="EMBL" id="PQIB02000017">
    <property type="protein sequence ID" value="RLM57903.1"/>
    <property type="molecule type" value="Genomic_DNA"/>
</dbReference>
<dbReference type="Pfam" id="PF00665">
    <property type="entry name" value="rve"/>
    <property type="match status" value="1"/>
</dbReference>
<feature type="domain" description="Integrase catalytic" evidence="3">
    <location>
        <begin position="561"/>
        <end position="726"/>
    </location>
</feature>
<dbReference type="InterPro" id="IPR001584">
    <property type="entry name" value="Integrase_cat-core"/>
</dbReference>
<dbReference type="InterPro" id="IPR054722">
    <property type="entry name" value="PolX-like_BBD"/>
</dbReference>
<protein>
    <recommendedName>
        <fullName evidence="3">Integrase catalytic domain-containing protein</fullName>
    </recommendedName>
</protein>
<dbReference type="InterPro" id="IPR036397">
    <property type="entry name" value="RNaseH_sf"/>
</dbReference>
<dbReference type="InterPro" id="IPR057670">
    <property type="entry name" value="SH3_retrovirus"/>
</dbReference>
<dbReference type="STRING" id="4540.A0A3L6PHX1"/>
<feature type="compositionally biased region" description="Pro residues" evidence="2">
    <location>
        <begin position="321"/>
        <end position="335"/>
    </location>
</feature>
<dbReference type="Pfam" id="PF13976">
    <property type="entry name" value="gag_pre-integrs"/>
    <property type="match status" value="1"/>
</dbReference>
<proteinExistence type="predicted"/>
<accession>A0A3L6PHX1</accession>
<evidence type="ECO:0000256" key="1">
    <source>
        <dbReference type="ARBA" id="ARBA00022670"/>
    </source>
</evidence>
<feature type="region of interest" description="Disordered" evidence="2">
    <location>
        <begin position="860"/>
        <end position="905"/>
    </location>
</feature>
<dbReference type="InterPro" id="IPR025724">
    <property type="entry name" value="GAG-pre-integrase_dom"/>
</dbReference>
<feature type="region of interest" description="Disordered" evidence="2">
    <location>
        <begin position="1"/>
        <end position="20"/>
    </location>
</feature>
<dbReference type="OrthoDB" id="684929at2759"/>
<feature type="compositionally biased region" description="Pro residues" evidence="2">
    <location>
        <begin position="895"/>
        <end position="905"/>
    </location>
</feature>
<gene>
    <name evidence="4" type="ORF">C2845_PM18G13220</name>
</gene>
<evidence type="ECO:0000256" key="2">
    <source>
        <dbReference type="SAM" id="MobiDB-lite"/>
    </source>
</evidence>
<dbReference type="Proteomes" id="UP000275267">
    <property type="component" value="Unassembled WGS sequence"/>
</dbReference>